<proteinExistence type="predicted"/>
<feature type="region of interest" description="Disordered" evidence="1">
    <location>
        <begin position="1"/>
        <end position="92"/>
    </location>
</feature>
<keyword evidence="3" id="KW-1185">Reference proteome</keyword>
<feature type="compositionally biased region" description="Low complexity" evidence="1">
    <location>
        <begin position="53"/>
        <end position="77"/>
    </location>
</feature>
<sequence length="420" mass="46164">MMAKKGASKKSSAKKKSNKNDSTKKSSKKLSAKKKSGPKKDEVTMTITKDAETPTQQTPGQAVAQQTPTPAATQQTPDQSAEKSAPNTKQPKKIRLTSIAFVESPLQFLSALETHEPDEDLLIRARANAKGMTSFLDAFDPAWLPKRVSLERVGAKPGILRKQTFDRIYIGDACSGQVHKALSLAYLERRMPEVVILDDGLATYSTIEILTAKRGPLVRPRQKLKASRAVMAAHVANRLRGLAPAGKLRWHTALPVSKTMRKAFLKTGAEITRHKFKHLQTLPTGGSHPRDNPVIGSALVADGLIHEDSYRAWLDELMAHGPITYYPHRRETDEFLAELDRDERVRIKHVGLPIELRLVNLPPNSTIRSLPSTAAISLATLNPDVTIAVTEIPPEWWTGASADSLRKSLNAQSVKADVDT</sequence>
<dbReference type="Proteomes" id="UP001501791">
    <property type="component" value="Unassembled WGS sequence"/>
</dbReference>
<reference evidence="2 3" key="1">
    <citation type="journal article" date="2019" name="Int. J. Syst. Evol. Microbiol.">
        <title>The Global Catalogue of Microorganisms (GCM) 10K type strain sequencing project: providing services to taxonomists for standard genome sequencing and annotation.</title>
        <authorList>
            <consortium name="The Broad Institute Genomics Platform"/>
            <consortium name="The Broad Institute Genome Sequencing Center for Infectious Disease"/>
            <person name="Wu L."/>
            <person name="Ma J."/>
        </authorList>
    </citation>
    <scope>NUCLEOTIDE SEQUENCE [LARGE SCALE GENOMIC DNA]</scope>
    <source>
        <strain evidence="2 3">JCM 13319</strain>
    </source>
</reference>
<evidence type="ECO:0000313" key="3">
    <source>
        <dbReference type="Proteomes" id="UP001501791"/>
    </source>
</evidence>
<organism evidence="2 3">
    <name type="scientific">Brevibacterium picturae</name>
    <dbReference type="NCBI Taxonomy" id="260553"/>
    <lineage>
        <taxon>Bacteria</taxon>
        <taxon>Bacillati</taxon>
        <taxon>Actinomycetota</taxon>
        <taxon>Actinomycetes</taxon>
        <taxon>Micrococcales</taxon>
        <taxon>Brevibacteriaceae</taxon>
        <taxon>Brevibacterium</taxon>
    </lineage>
</organism>
<feature type="compositionally biased region" description="Basic residues" evidence="1">
    <location>
        <begin position="1"/>
        <end position="17"/>
    </location>
</feature>
<name>A0ABN2C8D2_9MICO</name>
<accession>A0ABN2C8D2</accession>
<protein>
    <submittedName>
        <fullName evidence="2">Uncharacterized protein</fullName>
    </submittedName>
</protein>
<dbReference type="RefSeq" id="WP_346036593.1">
    <property type="nucleotide sequence ID" value="NZ_BAAALY010000014.1"/>
</dbReference>
<dbReference type="EMBL" id="BAAALY010000014">
    <property type="protein sequence ID" value="GAA1552656.1"/>
    <property type="molecule type" value="Genomic_DNA"/>
</dbReference>
<evidence type="ECO:0000313" key="2">
    <source>
        <dbReference type="EMBL" id="GAA1552656.1"/>
    </source>
</evidence>
<gene>
    <name evidence="2" type="ORF">GCM10009691_28910</name>
</gene>
<comment type="caution">
    <text evidence="2">The sequence shown here is derived from an EMBL/GenBank/DDBJ whole genome shotgun (WGS) entry which is preliminary data.</text>
</comment>
<evidence type="ECO:0000256" key="1">
    <source>
        <dbReference type="SAM" id="MobiDB-lite"/>
    </source>
</evidence>
<feature type="compositionally biased region" description="Basic residues" evidence="1">
    <location>
        <begin position="25"/>
        <end position="37"/>
    </location>
</feature>